<organism evidence="4 5">
    <name type="scientific">Pedobacter hiemivivus</name>
    <dbReference type="NCBI Taxonomy" id="2530454"/>
    <lineage>
        <taxon>Bacteria</taxon>
        <taxon>Pseudomonadati</taxon>
        <taxon>Bacteroidota</taxon>
        <taxon>Sphingobacteriia</taxon>
        <taxon>Sphingobacteriales</taxon>
        <taxon>Sphingobacteriaceae</taxon>
        <taxon>Pedobacter</taxon>
    </lineage>
</organism>
<dbReference type="InterPro" id="IPR013749">
    <property type="entry name" value="PM/HMP-P_kinase-1"/>
</dbReference>
<dbReference type="GO" id="GO:0005829">
    <property type="term" value="C:cytosol"/>
    <property type="evidence" value="ECO:0007669"/>
    <property type="project" value="TreeGrafter"/>
</dbReference>
<keyword evidence="5" id="KW-1185">Reference proteome</keyword>
<keyword evidence="4" id="KW-0418">Kinase</keyword>
<dbReference type="PANTHER" id="PTHR20858">
    <property type="entry name" value="PHOSPHOMETHYLPYRIMIDINE KINASE"/>
    <property type="match status" value="1"/>
</dbReference>
<reference evidence="4 5" key="1">
    <citation type="submission" date="2019-02" db="EMBL/GenBank/DDBJ databases">
        <title>Pedobacter sp. RP-3-8 sp. nov., isolated from Arctic soil.</title>
        <authorList>
            <person name="Dahal R.H."/>
        </authorList>
    </citation>
    <scope>NUCLEOTIDE SEQUENCE [LARGE SCALE GENOMIC DNA]</scope>
    <source>
        <strain evidence="4 5">RP-3-8</strain>
    </source>
</reference>
<dbReference type="Proteomes" id="UP000291117">
    <property type="component" value="Unassembled WGS sequence"/>
</dbReference>
<dbReference type="InterPro" id="IPR029056">
    <property type="entry name" value="Ribokinase-like"/>
</dbReference>
<dbReference type="EMBL" id="SJSM01000004">
    <property type="protein sequence ID" value="TCC97051.1"/>
    <property type="molecule type" value="Genomic_DNA"/>
</dbReference>
<keyword evidence="4" id="KW-0808">Transferase</keyword>
<dbReference type="EC" id="2.7.1.49" evidence="2"/>
<dbReference type="CDD" id="cd01169">
    <property type="entry name" value="HMPP_kinase"/>
    <property type="match status" value="1"/>
</dbReference>
<evidence type="ECO:0000256" key="1">
    <source>
        <dbReference type="ARBA" id="ARBA00004948"/>
    </source>
</evidence>
<comment type="caution">
    <text evidence="4">The sequence shown here is derived from an EMBL/GenBank/DDBJ whole genome shotgun (WGS) entry which is preliminary data.</text>
</comment>
<dbReference type="AlphaFoldDB" id="A0A4R0NA08"/>
<dbReference type="GO" id="GO:0008902">
    <property type="term" value="F:hydroxymethylpyrimidine kinase activity"/>
    <property type="evidence" value="ECO:0007669"/>
    <property type="project" value="UniProtKB-EC"/>
</dbReference>
<dbReference type="Pfam" id="PF08543">
    <property type="entry name" value="Phos_pyr_kin"/>
    <property type="match status" value="1"/>
</dbReference>
<evidence type="ECO:0000256" key="2">
    <source>
        <dbReference type="ARBA" id="ARBA00012135"/>
    </source>
</evidence>
<dbReference type="GO" id="GO:0009228">
    <property type="term" value="P:thiamine biosynthetic process"/>
    <property type="evidence" value="ECO:0007669"/>
    <property type="project" value="InterPro"/>
</dbReference>
<dbReference type="PANTHER" id="PTHR20858:SF17">
    <property type="entry name" value="HYDROXYMETHYLPYRIMIDINE_PHOSPHOMETHYLPYRIMIDINE KINASE THI20-RELATED"/>
    <property type="match status" value="1"/>
</dbReference>
<name>A0A4R0NA08_9SPHI</name>
<dbReference type="RefSeq" id="WP_131608463.1">
    <property type="nucleotide sequence ID" value="NZ_SJSM01000004.1"/>
</dbReference>
<evidence type="ECO:0000259" key="3">
    <source>
        <dbReference type="Pfam" id="PF08543"/>
    </source>
</evidence>
<comment type="pathway">
    <text evidence="1">Cofactor biosynthesis; thiamine diphosphate biosynthesis.</text>
</comment>
<dbReference type="InterPro" id="IPR004399">
    <property type="entry name" value="HMP/HMP-P_kinase_dom"/>
</dbReference>
<sequence length="254" mass="27889">MTTTKKNRPYVLSIAGFDPSAGAGVLSDVKCFEQHEVYGFGICSALTVQTDSDFIKNDWLDAAQIIDQLAPLLLKFPIAACKIGLIKDSAVLLEVINYLKFHAPSLKIVVDPVLKASSGYEFHDWKDSLEILAPILKQIDLITPNYLEMLSMGGKAEVHATAKAWATRCPVLLKGGHLEDHMGTDYLFEQDIVYELKPNVSKIHQKHGSGCVLSASATANLAKGFALLNACTQAKQYIEHFLNSNNTLLGYHKL</sequence>
<dbReference type="GO" id="GO:0008972">
    <property type="term" value="F:phosphomethylpyrimidine kinase activity"/>
    <property type="evidence" value="ECO:0007669"/>
    <property type="project" value="InterPro"/>
</dbReference>
<protein>
    <recommendedName>
        <fullName evidence="2">hydroxymethylpyrimidine kinase</fullName>
        <ecNumber evidence="2">2.7.1.49</ecNumber>
    </recommendedName>
</protein>
<dbReference type="SUPFAM" id="SSF53613">
    <property type="entry name" value="Ribokinase-like"/>
    <property type="match status" value="1"/>
</dbReference>
<dbReference type="Gene3D" id="3.40.1190.20">
    <property type="match status" value="1"/>
</dbReference>
<dbReference type="OrthoDB" id="9810880at2"/>
<gene>
    <name evidence="4" type="ORF">EZ444_09345</name>
</gene>
<feature type="domain" description="Pyridoxamine kinase/Phosphomethylpyrimidine kinase" evidence="3">
    <location>
        <begin position="18"/>
        <end position="245"/>
    </location>
</feature>
<evidence type="ECO:0000313" key="5">
    <source>
        <dbReference type="Proteomes" id="UP000291117"/>
    </source>
</evidence>
<accession>A0A4R0NA08</accession>
<evidence type="ECO:0000313" key="4">
    <source>
        <dbReference type="EMBL" id="TCC97051.1"/>
    </source>
</evidence>
<proteinExistence type="predicted"/>